<dbReference type="InterPro" id="IPR009019">
    <property type="entry name" value="KH_sf_prok-type"/>
</dbReference>
<feature type="binding site" evidence="6">
    <location>
        <begin position="10"/>
        <end position="17"/>
    </location>
    <ligand>
        <name>GTP</name>
        <dbReference type="ChEBI" id="CHEBI:37565"/>
    </ligand>
</feature>
<evidence type="ECO:0000256" key="6">
    <source>
        <dbReference type="HAMAP-Rule" id="MF_00367"/>
    </source>
</evidence>
<dbReference type="SUPFAM" id="SSF54814">
    <property type="entry name" value="Prokaryotic type KH domain (KH-domain type II)"/>
    <property type="match status" value="1"/>
</dbReference>
<feature type="region of interest" description="G4" evidence="7">
    <location>
        <begin position="118"/>
        <end position="121"/>
    </location>
</feature>
<dbReference type="HAMAP" id="MF_00367">
    <property type="entry name" value="GTPase_Era"/>
    <property type="match status" value="1"/>
</dbReference>
<keyword evidence="5 6" id="KW-0342">GTP-binding</keyword>
<reference evidence="11" key="1">
    <citation type="submission" date="2022-07" db="EMBL/GenBank/DDBJ databases">
        <title>Complete genome of Mycoplasma equigenitalium type strain T37.</title>
        <authorList>
            <person name="Spergser J."/>
        </authorList>
    </citation>
    <scope>NUCLEOTIDE SEQUENCE</scope>
    <source>
        <strain evidence="11">T37</strain>
    </source>
</reference>
<dbReference type="InterPro" id="IPR006073">
    <property type="entry name" value="GTP-bd"/>
</dbReference>
<dbReference type="PROSITE" id="PS51713">
    <property type="entry name" value="G_ERA"/>
    <property type="match status" value="1"/>
</dbReference>
<dbReference type="RefSeq" id="WP_129722990.1">
    <property type="nucleotide sequence ID" value="NZ_CP101808.1"/>
</dbReference>
<dbReference type="Gene3D" id="3.40.50.300">
    <property type="entry name" value="P-loop containing nucleotide triphosphate hydrolases"/>
    <property type="match status" value="1"/>
</dbReference>
<evidence type="ECO:0000259" key="9">
    <source>
        <dbReference type="PROSITE" id="PS50823"/>
    </source>
</evidence>
<comment type="subunit">
    <text evidence="6">Monomer.</text>
</comment>
<dbReference type="Proteomes" id="UP001059576">
    <property type="component" value="Chromosome"/>
</dbReference>
<keyword evidence="3 6" id="KW-0547">Nucleotide-binding</keyword>
<dbReference type="NCBIfam" id="NF000908">
    <property type="entry name" value="PRK00089.1"/>
    <property type="match status" value="1"/>
</dbReference>
<keyword evidence="12" id="KW-1185">Reference proteome</keyword>
<dbReference type="CDD" id="cd22534">
    <property type="entry name" value="KH-II_Era"/>
    <property type="match status" value="1"/>
</dbReference>
<feature type="region of interest" description="G1" evidence="7">
    <location>
        <begin position="10"/>
        <end position="17"/>
    </location>
</feature>
<dbReference type="CDD" id="cd04163">
    <property type="entry name" value="Era"/>
    <property type="match status" value="1"/>
</dbReference>
<organism evidence="11 12">
    <name type="scientific">Mycoplasmopsis equigenitalium</name>
    <dbReference type="NCBI Taxonomy" id="114883"/>
    <lineage>
        <taxon>Bacteria</taxon>
        <taxon>Bacillati</taxon>
        <taxon>Mycoplasmatota</taxon>
        <taxon>Mycoplasmoidales</taxon>
        <taxon>Metamycoplasmataceae</taxon>
        <taxon>Mycoplasmopsis</taxon>
    </lineage>
</organism>
<dbReference type="Gene3D" id="3.30.300.20">
    <property type="match status" value="1"/>
</dbReference>
<evidence type="ECO:0000313" key="12">
    <source>
        <dbReference type="Proteomes" id="UP001059576"/>
    </source>
</evidence>
<proteinExistence type="inferred from homology"/>
<evidence type="ECO:0000256" key="1">
    <source>
        <dbReference type="ARBA" id="ARBA00007921"/>
    </source>
</evidence>
<gene>
    <name evidence="6 11" type="primary">era</name>
    <name evidence="11" type="ORF">NPA09_02990</name>
</gene>
<feature type="domain" description="KH type-2" evidence="9">
    <location>
        <begin position="191"/>
        <end position="278"/>
    </location>
</feature>
<dbReference type="EMBL" id="CP101808">
    <property type="protein sequence ID" value="UUD36839.1"/>
    <property type="molecule type" value="Genomic_DNA"/>
</dbReference>
<feature type="region of interest" description="G3" evidence="7">
    <location>
        <begin position="57"/>
        <end position="60"/>
    </location>
</feature>
<keyword evidence="6" id="KW-0699">rRNA-binding</keyword>
<evidence type="ECO:0000259" key="10">
    <source>
        <dbReference type="PROSITE" id="PS51713"/>
    </source>
</evidence>
<dbReference type="NCBIfam" id="TIGR00436">
    <property type="entry name" value="era"/>
    <property type="match status" value="1"/>
</dbReference>
<dbReference type="Pfam" id="PF07650">
    <property type="entry name" value="KH_2"/>
    <property type="match status" value="1"/>
</dbReference>
<dbReference type="PANTHER" id="PTHR42698">
    <property type="entry name" value="GTPASE ERA"/>
    <property type="match status" value="1"/>
</dbReference>
<dbReference type="Pfam" id="PF01926">
    <property type="entry name" value="MMR_HSR1"/>
    <property type="match status" value="1"/>
</dbReference>
<dbReference type="NCBIfam" id="TIGR00231">
    <property type="entry name" value="small_GTP"/>
    <property type="match status" value="1"/>
</dbReference>
<comment type="subcellular location">
    <subcellularLocation>
        <location evidence="6">Cytoplasm</location>
    </subcellularLocation>
    <subcellularLocation>
        <location evidence="6">Cell membrane</location>
        <topology evidence="6">Peripheral membrane protein</topology>
    </subcellularLocation>
</comment>
<feature type="domain" description="Era-type G" evidence="10">
    <location>
        <begin position="2"/>
        <end position="172"/>
    </location>
</feature>
<comment type="function">
    <text evidence="6">An essential GTPase that binds both GDP and GTP, with rapid nucleotide exchange. Plays a role in 16S rRNA processing and 30S ribosomal subunit biogenesis and possibly also in cell cycle regulation and energy metabolism.</text>
</comment>
<evidence type="ECO:0000256" key="2">
    <source>
        <dbReference type="ARBA" id="ARBA00020484"/>
    </source>
</evidence>
<keyword evidence="6" id="KW-0472">Membrane</keyword>
<dbReference type="SUPFAM" id="SSF52540">
    <property type="entry name" value="P-loop containing nucleoside triphosphate hydrolases"/>
    <property type="match status" value="1"/>
</dbReference>
<keyword evidence="6" id="KW-1003">Cell membrane</keyword>
<evidence type="ECO:0000313" key="11">
    <source>
        <dbReference type="EMBL" id="UUD36839.1"/>
    </source>
</evidence>
<evidence type="ECO:0000256" key="5">
    <source>
        <dbReference type="ARBA" id="ARBA00023134"/>
    </source>
</evidence>
<name>A0ABY5J0Q8_9BACT</name>
<dbReference type="InterPro" id="IPR030388">
    <property type="entry name" value="G_ERA_dom"/>
</dbReference>
<evidence type="ECO:0000256" key="3">
    <source>
        <dbReference type="ARBA" id="ARBA00022741"/>
    </source>
</evidence>
<dbReference type="InterPro" id="IPR004044">
    <property type="entry name" value="KH_dom_type_2"/>
</dbReference>
<keyword evidence="6" id="KW-0690">Ribosome biogenesis</keyword>
<feature type="binding site" evidence="6">
    <location>
        <begin position="118"/>
        <end position="121"/>
    </location>
    <ligand>
        <name>GTP</name>
        <dbReference type="ChEBI" id="CHEBI:37565"/>
    </ligand>
</feature>
<feature type="binding site" evidence="6">
    <location>
        <begin position="57"/>
        <end position="61"/>
    </location>
    <ligand>
        <name>GTP</name>
        <dbReference type="ChEBI" id="CHEBI:37565"/>
    </ligand>
</feature>
<dbReference type="InterPro" id="IPR015946">
    <property type="entry name" value="KH_dom-like_a/b"/>
</dbReference>
<protein>
    <recommendedName>
        <fullName evidence="2 6">GTPase Era</fullName>
    </recommendedName>
</protein>
<evidence type="ECO:0000256" key="4">
    <source>
        <dbReference type="ARBA" id="ARBA00022884"/>
    </source>
</evidence>
<dbReference type="PANTHER" id="PTHR42698:SF1">
    <property type="entry name" value="GTPASE ERA, MITOCHONDRIAL"/>
    <property type="match status" value="1"/>
</dbReference>
<feature type="region of interest" description="G2" evidence="7">
    <location>
        <begin position="36"/>
        <end position="40"/>
    </location>
</feature>
<feature type="region of interest" description="G5" evidence="7">
    <location>
        <begin position="147"/>
        <end position="149"/>
    </location>
</feature>
<accession>A0ABY5J0Q8</accession>
<keyword evidence="4 6" id="KW-0694">RNA-binding</keyword>
<comment type="similarity">
    <text evidence="1 6 7 8">Belongs to the TRAFAC class TrmE-Era-EngA-EngB-Septin-like GTPase superfamily. Era GTPase family.</text>
</comment>
<dbReference type="InterPro" id="IPR005225">
    <property type="entry name" value="Small_GTP-bd"/>
</dbReference>
<dbReference type="InterPro" id="IPR027417">
    <property type="entry name" value="P-loop_NTPase"/>
</dbReference>
<dbReference type="InterPro" id="IPR005662">
    <property type="entry name" value="GTPase_Era-like"/>
</dbReference>
<sequence>MKVCFVSIIGRPNVGKSTLLNNIIGFEAAITTPVAQTTRNQIQGIYNEDDYQIVFCDTPGIHKPLNKLGESLNKQAFSSLEDIDVVLFLTPINESISRGDEFIIDKIKKVKNKVAIISKTDIDTTPEEYTKKVKQLQELGFEEIWPYNSKNQDNSTKIIENLKKYTYESAPFYDTDQITNQPTRFIVAEAIRKFINENLYNELPHSVCVEITNFIEYEDKSSPWEIEAVIYCKRESQKGIIIGKNATMLKKIGYSARMYLQDLLNQKIKLFLNVKVNKNWPNNEAQLKKWGY</sequence>
<dbReference type="PROSITE" id="PS50823">
    <property type="entry name" value="KH_TYPE_2"/>
    <property type="match status" value="1"/>
</dbReference>
<evidence type="ECO:0000256" key="7">
    <source>
        <dbReference type="PROSITE-ProRule" id="PRU01050"/>
    </source>
</evidence>
<evidence type="ECO:0000256" key="8">
    <source>
        <dbReference type="RuleBase" id="RU003761"/>
    </source>
</evidence>
<keyword evidence="6" id="KW-0963">Cytoplasm</keyword>